<dbReference type="Gene3D" id="1.10.630.10">
    <property type="entry name" value="Cytochrome P450"/>
    <property type="match status" value="1"/>
</dbReference>
<evidence type="ECO:0000256" key="1">
    <source>
        <dbReference type="ARBA" id="ARBA00001971"/>
    </source>
</evidence>
<protein>
    <submittedName>
        <fullName evidence="9">Cytochrome P450</fullName>
    </submittedName>
</protein>
<evidence type="ECO:0000256" key="5">
    <source>
        <dbReference type="ARBA" id="ARBA00023004"/>
    </source>
</evidence>
<organism evidence="9 10">
    <name type="scientific">Stachybotrys elegans</name>
    <dbReference type="NCBI Taxonomy" id="80388"/>
    <lineage>
        <taxon>Eukaryota</taxon>
        <taxon>Fungi</taxon>
        <taxon>Dikarya</taxon>
        <taxon>Ascomycota</taxon>
        <taxon>Pezizomycotina</taxon>
        <taxon>Sordariomycetes</taxon>
        <taxon>Hypocreomycetidae</taxon>
        <taxon>Hypocreales</taxon>
        <taxon>Stachybotryaceae</taxon>
        <taxon>Stachybotrys</taxon>
    </lineage>
</organism>
<dbReference type="PANTHER" id="PTHR47582">
    <property type="entry name" value="P450, PUTATIVE (EUROFUNG)-RELATED"/>
    <property type="match status" value="1"/>
</dbReference>
<dbReference type="InterPro" id="IPR002403">
    <property type="entry name" value="Cyt_P450_E_grp-IV"/>
</dbReference>
<evidence type="ECO:0000256" key="6">
    <source>
        <dbReference type="ARBA" id="ARBA00023033"/>
    </source>
</evidence>
<keyword evidence="10" id="KW-1185">Reference proteome</keyword>
<evidence type="ECO:0000256" key="8">
    <source>
        <dbReference type="RuleBase" id="RU000461"/>
    </source>
</evidence>
<dbReference type="PROSITE" id="PS00086">
    <property type="entry name" value="CYTOCHROME_P450"/>
    <property type="match status" value="1"/>
</dbReference>
<reference evidence="9" key="1">
    <citation type="journal article" date="2021" name="Nat. Commun.">
        <title>Genetic determinants of endophytism in the Arabidopsis root mycobiome.</title>
        <authorList>
            <person name="Mesny F."/>
            <person name="Miyauchi S."/>
            <person name="Thiergart T."/>
            <person name="Pickel B."/>
            <person name="Atanasova L."/>
            <person name="Karlsson M."/>
            <person name="Huettel B."/>
            <person name="Barry K.W."/>
            <person name="Haridas S."/>
            <person name="Chen C."/>
            <person name="Bauer D."/>
            <person name="Andreopoulos W."/>
            <person name="Pangilinan J."/>
            <person name="LaButti K."/>
            <person name="Riley R."/>
            <person name="Lipzen A."/>
            <person name="Clum A."/>
            <person name="Drula E."/>
            <person name="Henrissat B."/>
            <person name="Kohler A."/>
            <person name="Grigoriev I.V."/>
            <person name="Martin F.M."/>
            <person name="Hacquard S."/>
        </authorList>
    </citation>
    <scope>NUCLEOTIDE SEQUENCE</scope>
    <source>
        <strain evidence="9">MPI-CAGE-CH-0235</strain>
    </source>
</reference>
<dbReference type="OrthoDB" id="1470350at2759"/>
<keyword evidence="4 7" id="KW-0479">Metal-binding</keyword>
<sequence length="495" mass="54409">MAHDAREPPLASSSIPIIGHAIGLARRSFEYYVDLSKQTNAPIVTVSLPGQKMYVVTKPDLIQQAQKQHRTLAFPPIAAKFATTVVGLSKEAQVILADNVNGDDGDHGLSMETYTAMRVALKPGPELDDMNRAMLAEINKMLHQLSAETGTKLSLYAWLQDSLTVATTRAIYGPMNPFEDKEIADAFWDFEEGLMSIVIGFLPSLTARKPVAARNKAVRAFQEYYKNGGIEQASAYAKSRYEVEVSNKFPPEDIARSSVGGTIALLVNTVPGVFWTMLHIFSYTGLLQQVRAEIDACTRTSDPVSDGDNVTNTIDVATLKENCPLLLSTYHEVLRYRTIGSSVREVREDTELGPFLLKKGAMLQMPARVIHTDASCWGNTDFNPSRFLPEEKKSRPGDICFRAFGGGKTLCPGRHFATNEILAVVALFIARFDVKEPTGGWKMPTTTKTNVAAAAMGPDNDVDIEFMTREGFKGISWAVKLEASDKIFSIVSEDL</sequence>
<gene>
    <name evidence="9" type="ORF">B0I35DRAFT_455151</name>
</gene>
<comment type="cofactor">
    <cofactor evidence="1 7">
        <name>heme</name>
        <dbReference type="ChEBI" id="CHEBI:30413"/>
    </cofactor>
</comment>
<dbReference type="EMBL" id="JAGPNK010000032">
    <property type="protein sequence ID" value="KAH7303534.1"/>
    <property type="molecule type" value="Genomic_DNA"/>
</dbReference>
<dbReference type="CDD" id="cd11040">
    <property type="entry name" value="CYP7_CYP8-like"/>
    <property type="match status" value="1"/>
</dbReference>
<dbReference type="PRINTS" id="PR00465">
    <property type="entry name" value="EP450IV"/>
</dbReference>
<dbReference type="GO" id="GO:0005506">
    <property type="term" value="F:iron ion binding"/>
    <property type="evidence" value="ECO:0007669"/>
    <property type="project" value="InterPro"/>
</dbReference>
<dbReference type="SUPFAM" id="SSF48264">
    <property type="entry name" value="Cytochrome P450"/>
    <property type="match status" value="1"/>
</dbReference>
<proteinExistence type="inferred from homology"/>
<evidence type="ECO:0000256" key="2">
    <source>
        <dbReference type="ARBA" id="ARBA00004685"/>
    </source>
</evidence>
<dbReference type="GO" id="GO:0020037">
    <property type="term" value="F:heme binding"/>
    <property type="evidence" value="ECO:0007669"/>
    <property type="project" value="InterPro"/>
</dbReference>
<keyword evidence="7 8" id="KW-0349">Heme</keyword>
<evidence type="ECO:0000313" key="9">
    <source>
        <dbReference type="EMBL" id="KAH7303534.1"/>
    </source>
</evidence>
<keyword evidence="5 7" id="KW-0408">Iron</keyword>
<dbReference type="InterPro" id="IPR036396">
    <property type="entry name" value="Cyt_P450_sf"/>
</dbReference>
<dbReference type="AlphaFoldDB" id="A0A8K0SGN9"/>
<comment type="pathway">
    <text evidence="2">Mycotoxin biosynthesis.</text>
</comment>
<dbReference type="GO" id="GO:0004497">
    <property type="term" value="F:monooxygenase activity"/>
    <property type="evidence" value="ECO:0007669"/>
    <property type="project" value="UniProtKB-KW"/>
</dbReference>
<dbReference type="InterPro" id="IPR001128">
    <property type="entry name" value="Cyt_P450"/>
</dbReference>
<evidence type="ECO:0000256" key="3">
    <source>
        <dbReference type="ARBA" id="ARBA00010617"/>
    </source>
</evidence>
<name>A0A8K0SGN9_9HYPO</name>
<dbReference type="InterPro" id="IPR053007">
    <property type="entry name" value="CYP450_monoxygenase_sec-met"/>
</dbReference>
<keyword evidence="6 8" id="KW-0503">Monooxygenase</keyword>
<dbReference type="InterPro" id="IPR017972">
    <property type="entry name" value="Cyt_P450_CS"/>
</dbReference>
<dbReference type="GO" id="GO:0016705">
    <property type="term" value="F:oxidoreductase activity, acting on paired donors, with incorporation or reduction of molecular oxygen"/>
    <property type="evidence" value="ECO:0007669"/>
    <property type="project" value="InterPro"/>
</dbReference>
<dbReference type="Proteomes" id="UP000813444">
    <property type="component" value="Unassembled WGS sequence"/>
</dbReference>
<dbReference type="Pfam" id="PF00067">
    <property type="entry name" value="p450"/>
    <property type="match status" value="1"/>
</dbReference>
<evidence type="ECO:0000256" key="4">
    <source>
        <dbReference type="ARBA" id="ARBA00022723"/>
    </source>
</evidence>
<comment type="caution">
    <text evidence="9">The sequence shown here is derived from an EMBL/GenBank/DDBJ whole genome shotgun (WGS) entry which is preliminary data.</text>
</comment>
<keyword evidence="8" id="KW-0560">Oxidoreductase</keyword>
<feature type="binding site" description="axial binding residue" evidence="7">
    <location>
        <position position="411"/>
    </location>
    <ligand>
        <name>heme</name>
        <dbReference type="ChEBI" id="CHEBI:30413"/>
    </ligand>
    <ligandPart>
        <name>Fe</name>
        <dbReference type="ChEBI" id="CHEBI:18248"/>
    </ligandPart>
</feature>
<comment type="similarity">
    <text evidence="3 8">Belongs to the cytochrome P450 family.</text>
</comment>
<evidence type="ECO:0000313" key="10">
    <source>
        <dbReference type="Proteomes" id="UP000813444"/>
    </source>
</evidence>
<dbReference type="PANTHER" id="PTHR47582:SF1">
    <property type="entry name" value="P450, PUTATIVE (EUROFUNG)-RELATED"/>
    <property type="match status" value="1"/>
</dbReference>
<accession>A0A8K0SGN9</accession>
<evidence type="ECO:0000256" key="7">
    <source>
        <dbReference type="PIRSR" id="PIRSR602403-1"/>
    </source>
</evidence>